<reference evidence="6" key="1">
    <citation type="submission" date="2020-11" db="EMBL/GenBank/DDBJ databases">
        <title>Chlorella ohadii genome sequencing and assembly.</title>
        <authorList>
            <person name="Murik O."/>
            <person name="Treves H."/>
            <person name="Kedem I."/>
            <person name="Shotland Y."/>
            <person name="Kaplan A."/>
        </authorList>
    </citation>
    <scope>NUCLEOTIDE SEQUENCE</scope>
    <source>
        <strain evidence="6">1</strain>
    </source>
</reference>
<evidence type="ECO:0000313" key="7">
    <source>
        <dbReference type="Proteomes" id="UP001205105"/>
    </source>
</evidence>
<evidence type="ECO:0000256" key="2">
    <source>
        <dbReference type="ARBA" id="ARBA00023186"/>
    </source>
</evidence>
<dbReference type="Gene3D" id="2.30.310.10">
    <property type="entry name" value="ibrinogen binding protein from staphylococcus aureus domain"/>
    <property type="match status" value="1"/>
</dbReference>
<dbReference type="EMBL" id="JADXDR010000090">
    <property type="protein sequence ID" value="KAI7839907.1"/>
    <property type="molecule type" value="Genomic_DNA"/>
</dbReference>
<dbReference type="GO" id="GO:1990112">
    <property type="term" value="C:RQC complex"/>
    <property type="evidence" value="ECO:0007669"/>
    <property type="project" value="TreeGrafter"/>
</dbReference>
<feature type="domain" description="Histone chaperone" evidence="5">
    <location>
        <begin position="194"/>
        <end position="213"/>
    </location>
</feature>
<comment type="caution">
    <text evidence="6">The sequence shown here is derived from an EMBL/GenBank/DDBJ whole genome shotgun (WGS) entry which is preliminary data.</text>
</comment>
<feature type="compositionally biased region" description="Low complexity" evidence="4">
    <location>
        <begin position="326"/>
        <end position="340"/>
    </location>
</feature>
<feature type="compositionally biased region" description="Acidic residues" evidence="4">
    <location>
        <begin position="296"/>
        <end position="312"/>
    </location>
</feature>
<keyword evidence="3" id="KW-0539">Nucleus</keyword>
<dbReference type="GO" id="GO:0043023">
    <property type="term" value="F:ribosomal large subunit binding"/>
    <property type="evidence" value="ECO:0007669"/>
    <property type="project" value="TreeGrafter"/>
</dbReference>
<feature type="compositionally biased region" description="Low complexity" evidence="4">
    <location>
        <begin position="430"/>
        <end position="444"/>
    </location>
</feature>
<dbReference type="GO" id="GO:0005634">
    <property type="term" value="C:nucleus"/>
    <property type="evidence" value="ECO:0007669"/>
    <property type="project" value="UniProtKB-SubCell"/>
</dbReference>
<keyword evidence="7" id="KW-1185">Reference proteome</keyword>
<feature type="region of interest" description="Disordered" evidence="4">
    <location>
        <begin position="916"/>
        <end position="943"/>
    </location>
</feature>
<proteinExistence type="predicted"/>
<dbReference type="Proteomes" id="UP001205105">
    <property type="component" value="Unassembled WGS sequence"/>
</dbReference>
<organism evidence="6 7">
    <name type="scientific">Chlorella ohadii</name>
    <dbReference type="NCBI Taxonomy" id="2649997"/>
    <lineage>
        <taxon>Eukaryota</taxon>
        <taxon>Viridiplantae</taxon>
        <taxon>Chlorophyta</taxon>
        <taxon>core chlorophytes</taxon>
        <taxon>Trebouxiophyceae</taxon>
        <taxon>Chlorellales</taxon>
        <taxon>Chlorellaceae</taxon>
        <taxon>Chlorella clade</taxon>
        <taxon>Chlorella</taxon>
    </lineage>
</organism>
<name>A0AAD5DLM2_9CHLO</name>
<dbReference type="GO" id="GO:0000049">
    <property type="term" value="F:tRNA binding"/>
    <property type="evidence" value="ECO:0007669"/>
    <property type="project" value="TreeGrafter"/>
</dbReference>
<comment type="subcellular location">
    <subcellularLocation>
        <location evidence="1">Nucleus</location>
    </subcellularLocation>
</comment>
<dbReference type="PANTHER" id="PTHR15239:SF6">
    <property type="entry name" value="RIBOSOME QUALITY CONTROL COMPLEX SUBUNIT NEMF"/>
    <property type="match status" value="1"/>
</dbReference>
<evidence type="ECO:0000256" key="1">
    <source>
        <dbReference type="ARBA" id="ARBA00004123"/>
    </source>
</evidence>
<dbReference type="InterPro" id="IPR019098">
    <property type="entry name" value="Histone_chaperone_domain_CHZ"/>
</dbReference>
<feature type="region of interest" description="Disordered" evidence="4">
    <location>
        <begin position="196"/>
        <end position="374"/>
    </location>
</feature>
<sequence length="1046" mass="111421">MSVDEAYFRAAAQARREFILSNLDSMSLKSCRVTLEQDMGLDTGALKPFKDLLSRLIDSWIAERDAQAAAGEEGEEEADEASEPEYGDGSEDEGRAKKQRKSAGRKKQPAKRQKREEKPAKASGPRQYGKRVEKLRSVCRAATITIPPTLYVRNKGEGALEAALEELLAKHGLDADSGERAIAQVKAKLTTQRDLDGIDTSNIIEGGRRRRGAAPVSYKALVEPASDDEEEEEEESGSEAGSDSDVEAMSGSDAEADSDDGGRAAKVKPKQKAQPAKKQQKQGGGGKAKKAKAASDSEEEASSSEEEEEAEASEEKAASASDDEPAAAARSPDENAAARGNGSGGRKGSKPPSSSKPAAKKRPAVSLEDSDDEPVVAAGKRTVLADWRLPLGFSRREPAQLVPLVPWQPHAQQHLWRQRQQRRQRRGLHSQAASTASATAAPLAAASSSANPAAEAAAPQLQTFDFTTLAAATAELQAWVPAKVEGVVQQEHATALRLRTATESGWLWLSYHARIAHVGIGDGPARGAAAELYTFGSQLQATLRGLVLTRIWMPTPYERVLKLAFAQRPGEPPAAELVYECMARYSNLLLVGPDSTVLAAAHQVGQKMSSVRHVQVGGRWDSPPPASGLDPDACASAQEWQDVLCRLAAEAPPDRRPTLQQVAVRGFRGVSPQLARDLAQLAGVAPDAHPAELSPQQWAALWQAWQGWLAALASGSFAASACPASGAYSLLGAQPQQVPALLPFLAAYYSAEQRADTFAALKQQLVKAVAGAIARLQKKAESLQKQGGDGDRHQATQKQADMIMANVYRIPAGAASVEVEDWDTGAAVTLALDPEKTAVENAEALYKQARKQRRAVEQVAPLLEAARCELSYLSEVELMLQQLEGGSHLAALQEVQSDLIAGKYMKAPPEAALADKAASKARKAARRSTASGNTGGGAQDFRRYTSPSGFAVLVGRNSRQNDTLTMDMANPGDVWMHARGVPGAHLLMRVPAGQQPEAADLHVTMCDPKHISKPNGAKPGQVLVRKESVVVGRPDQSAAAASGETD</sequence>
<evidence type="ECO:0000256" key="3">
    <source>
        <dbReference type="ARBA" id="ARBA00023242"/>
    </source>
</evidence>
<feature type="compositionally biased region" description="Basic residues" evidence="4">
    <location>
        <begin position="416"/>
        <end position="428"/>
    </location>
</feature>
<dbReference type="Pfam" id="PF09649">
    <property type="entry name" value="CHZ"/>
    <property type="match status" value="1"/>
</dbReference>
<dbReference type="InterPro" id="IPR051608">
    <property type="entry name" value="RQC_Subunit_NEMF"/>
</dbReference>
<feature type="compositionally biased region" description="Basic residues" evidence="4">
    <location>
        <begin position="97"/>
        <end position="113"/>
    </location>
</feature>
<dbReference type="PANTHER" id="PTHR15239">
    <property type="entry name" value="NUCLEAR EXPORT MEDIATOR FACTOR NEMF"/>
    <property type="match status" value="1"/>
</dbReference>
<accession>A0AAD5DLM2</accession>
<feature type="region of interest" description="Disordered" evidence="4">
    <location>
        <begin position="65"/>
        <end position="132"/>
    </location>
</feature>
<evidence type="ECO:0000313" key="6">
    <source>
        <dbReference type="EMBL" id="KAI7839907.1"/>
    </source>
</evidence>
<feature type="region of interest" description="Disordered" evidence="4">
    <location>
        <begin position="413"/>
        <end position="444"/>
    </location>
</feature>
<keyword evidence="2" id="KW-0143">Chaperone</keyword>
<dbReference type="GO" id="GO:0072344">
    <property type="term" value="P:rescue of stalled ribosome"/>
    <property type="evidence" value="ECO:0007669"/>
    <property type="project" value="TreeGrafter"/>
</dbReference>
<feature type="compositionally biased region" description="Acidic residues" evidence="4">
    <location>
        <begin position="225"/>
        <end position="246"/>
    </location>
</feature>
<dbReference type="Pfam" id="PF05833">
    <property type="entry name" value="NFACT_N"/>
    <property type="match status" value="1"/>
</dbReference>
<evidence type="ECO:0000256" key="4">
    <source>
        <dbReference type="SAM" id="MobiDB-lite"/>
    </source>
</evidence>
<evidence type="ECO:0000259" key="5">
    <source>
        <dbReference type="Pfam" id="PF09649"/>
    </source>
</evidence>
<feature type="compositionally biased region" description="Acidic residues" evidence="4">
    <location>
        <begin position="72"/>
        <end position="91"/>
    </location>
</feature>
<gene>
    <name evidence="6" type="ORF">COHA_006387</name>
</gene>
<dbReference type="AlphaFoldDB" id="A0AAD5DLM2"/>
<protein>
    <recommendedName>
        <fullName evidence="5">Histone chaperone domain-containing protein</fullName>
    </recommendedName>
</protein>